<dbReference type="RefSeq" id="WP_071700126.1">
    <property type="nucleotide sequence ID" value="NZ_AP024237.1"/>
</dbReference>
<name>A0A2I3ERU6_9MYCO</name>
<dbReference type="AlphaFoldDB" id="A0A2I3ERU6"/>
<dbReference type="PANTHER" id="PTHR36440">
    <property type="entry name" value="PUTATIVE (AFU_ORTHOLOGUE AFUA_8G07350)-RELATED"/>
    <property type="match status" value="1"/>
</dbReference>
<dbReference type="SUPFAM" id="SSF51182">
    <property type="entry name" value="RmlC-like cupins"/>
    <property type="match status" value="1"/>
</dbReference>
<dbReference type="Gene3D" id="2.60.120.10">
    <property type="entry name" value="Jelly Rolls"/>
    <property type="match status" value="1"/>
</dbReference>
<dbReference type="STRING" id="110505.ACT16_12420"/>
<protein>
    <submittedName>
        <fullName evidence="1">Cupin</fullName>
    </submittedName>
</protein>
<accession>A0A2I3ERU6</accession>
<proteinExistence type="predicted"/>
<keyword evidence="2" id="KW-1185">Reference proteome</keyword>
<dbReference type="EMBL" id="AP024237">
    <property type="protein sequence ID" value="BCO36497.1"/>
    <property type="molecule type" value="Genomic_DNA"/>
</dbReference>
<organism evidence="1 2">
    <name type="scientific">Mycobacterium heckeshornense</name>
    <dbReference type="NCBI Taxonomy" id="110505"/>
    <lineage>
        <taxon>Bacteria</taxon>
        <taxon>Bacillati</taxon>
        <taxon>Actinomycetota</taxon>
        <taxon>Actinomycetes</taxon>
        <taxon>Mycobacteriales</taxon>
        <taxon>Mycobacteriaceae</taxon>
        <taxon>Mycobacterium</taxon>
    </lineage>
</organism>
<dbReference type="PANTHER" id="PTHR36440:SF1">
    <property type="entry name" value="PUTATIVE (AFU_ORTHOLOGUE AFUA_8G07350)-RELATED"/>
    <property type="match status" value="1"/>
</dbReference>
<dbReference type="InterPro" id="IPR011051">
    <property type="entry name" value="RmlC_Cupin_sf"/>
</dbReference>
<evidence type="ECO:0000313" key="2">
    <source>
        <dbReference type="Proteomes" id="UP000595446"/>
    </source>
</evidence>
<gene>
    <name evidence="1" type="ORF">MHEC_29300</name>
</gene>
<dbReference type="InterPro" id="IPR013096">
    <property type="entry name" value="Cupin_2"/>
</dbReference>
<dbReference type="InterPro" id="IPR053146">
    <property type="entry name" value="QDO-like"/>
</dbReference>
<evidence type="ECO:0000313" key="1">
    <source>
        <dbReference type="EMBL" id="BCO36497.1"/>
    </source>
</evidence>
<sequence>MTLQNDDSSPTAVILTPEVQQALWFLGALVRIRAGGDATAGSLAVLEHQGGRGYNSPMHRHLVDEETFFVIDGEVRIEVGGHVHLAGAGAVAFLPRQRPHGFVVTSPQARFLTLHTPAGFDRFALAAGTAVSTTDPMPPETVPPDPAALAALASSYGIEIVGPPPAL</sequence>
<dbReference type="Pfam" id="PF07883">
    <property type="entry name" value="Cupin_2"/>
    <property type="match status" value="1"/>
</dbReference>
<dbReference type="Proteomes" id="UP000595446">
    <property type="component" value="Chromosome"/>
</dbReference>
<reference evidence="1 2" key="1">
    <citation type="submission" date="2020-12" db="EMBL/GenBank/DDBJ databases">
        <title>Complete genome sequence of Mycobacterium heckeshornense JCM 15655T, closely related to a pathogenic non-tuberculous mycobacterial species Mycobacterium xenopi.</title>
        <authorList>
            <person name="Yoshida M."/>
            <person name="Fukano H."/>
            <person name="Asakura T."/>
            <person name="Suzuki M."/>
            <person name="Hoshino Y."/>
        </authorList>
    </citation>
    <scope>NUCLEOTIDE SEQUENCE [LARGE SCALE GENOMIC DNA]</scope>
    <source>
        <strain evidence="1 2">JCM 15655</strain>
    </source>
</reference>
<dbReference type="InterPro" id="IPR014710">
    <property type="entry name" value="RmlC-like_jellyroll"/>
</dbReference>